<dbReference type="PROSITE" id="PS51186">
    <property type="entry name" value="GNAT"/>
    <property type="match status" value="1"/>
</dbReference>
<evidence type="ECO:0000313" key="2">
    <source>
        <dbReference type="EMBL" id="MBY6275026.1"/>
    </source>
</evidence>
<protein>
    <recommendedName>
        <fullName evidence="1">N-acetyltransferase domain-containing protein</fullName>
    </recommendedName>
</protein>
<sequence length="185" mass="20735">MATTDDVLPGLPRVGLRPVEQADLALLSRWDEDPVIGALMGRRFADLSPAEWLEEVRHSRNSRVWMIEWEGRAVGEVELAQVNRRAGTAEVRICVGEQALWGRGIGTAAMSALLNEAFVVMGLETVYLRVFTTNLRAIGLYERLGFRREGLLAPSSRRADPAPVLLMNLSRSRWLARKRREPALC</sequence>
<dbReference type="Gene3D" id="3.40.630.30">
    <property type="match status" value="1"/>
</dbReference>
<accession>A0A953I124</accession>
<proteinExistence type="predicted"/>
<dbReference type="Pfam" id="PF13302">
    <property type="entry name" value="Acetyltransf_3"/>
    <property type="match status" value="1"/>
</dbReference>
<dbReference type="RefSeq" id="WP_273377715.1">
    <property type="nucleotide sequence ID" value="NZ_PIUK01000010.1"/>
</dbReference>
<comment type="caution">
    <text evidence="2">The sequence shown here is derived from an EMBL/GenBank/DDBJ whole genome shotgun (WGS) entry which is preliminary data.</text>
</comment>
<dbReference type="PANTHER" id="PTHR43415">
    <property type="entry name" value="SPERMIDINE N(1)-ACETYLTRANSFERASE"/>
    <property type="match status" value="1"/>
</dbReference>
<name>A0A953I124_SYMTR</name>
<dbReference type="GO" id="GO:0016747">
    <property type="term" value="F:acyltransferase activity, transferring groups other than amino-acyl groups"/>
    <property type="evidence" value="ECO:0007669"/>
    <property type="project" value="InterPro"/>
</dbReference>
<gene>
    <name evidence="2" type="ORF">CWE10_02220</name>
</gene>
<feature type="domain" description="N-acetyltransferase" evidence="1">
    <location>
        <begin position="14"/>
        <end position="172"/>
    </location>
</feature>
<dbReference type="SUPFAM" id="SSF55729">
    <property type="entry name" value="Acyl-CoA N-acyltransferases (Nat)"/>
    <property type="match status" value="1"/>
</dbReference>
<dbReference type="AlphaFoldDB" id="A0A953I124"/>
<dbReference type="Proteomes" id="UP000732377">
    <property type="component" value="Unassembled WGS sequence"/>
</dbReference>
<organism evidence="2 3">
    <name type="scientific">Symbiobacterium thermophilum</name>
    <dbReference type="NCBI Taxonomy" id="2734"/>
    <lineage>
        <taxon>Bacteria</taxon>
        <taxon>Bacillati</taxon>
        <taxon>Bacillota</taxon>
        <taxon>Clostridia</taxon>
        <taxon>Eubacteriales</taxon>
        <taxon>Symbiobacteriaceae</taxon>
        <taxon>Symbiobacterium</taxon>
    </lineage>
</organism>
<dbReference type="InterPro" id="IPR000182">
    <property type="entry name" value="GNAT_dom"/>
</dbReference>
<evidence type="ECO:0000313" key="3">
    <source>
        <dbReference type="Proteomes" id="UP000732377"/>
    </source>
</evidence>
<reference evidence="2" key="1">
    <citation type="submission" date="2017-11" db="EMBL/GenBank/DDBJ databases">
        <title>Three new genomes from thermophilic consortium.</title>
        <authorList>
            <person name="Quaggio R."/>
            <person name="Amgarten D."/>
            <person name="Setubal J.C."/>
        </authorList>
    </citation>
    <scope>NUCLEOTIDE SEQUENCE</scope>
    <source>
        <strain evidence="2">ZCTH01-B2</strain>
    </source>
</reference>
<evidence type="ECO:0000259" key="1">
    <source>
        <dbReference type="PROSITE" id="PS51186"/>
    </source>
</evidence>
<dbReference type="InterPro" id="IPR016181">
    <property type="entry name" value="Acyl_CoA_acyltransferase"/>
</dbReference>
<dbReference type="CDD" id="cd04301">
    <property type="entry name" value="NAT_SF"/>
    <property type="match status" value="1"/>
</dbReference>
<dbReference type="EMBL" id="PIUK01000010">
    <property type="protein sequence ID" value="MBY6275026.1"/>
    <property type="molecule type" value="Genomic_DNA"/>
</dbReference>
<dbReference type="PANTHER" id="PTHR43415:SF3">
    <property type="entry name" value="GNAT-FAMILY ACETYLTRANSFERASE"/>
    <property type="match status" value="1"/>
</dbReference>